<evidence type="ECO:0000313" key="4">
    <source>
        <dbReference type="Proteomes" id="UP000195667"/>
    </source>
</evidence>
<dbReference type="Proteomes" id="UP000195667">
    <property type="component" value="Unassembled WGS sequence"/>
</dbReference>
<keyword evidence="1" id="KW-0732">Signal</keyword>
<organism evidence="3 4">
    <name type="scientific">Crenothrix polyspora</name>
    <dbReference type="NCBI Taxonomy" id="360316"/>
    <lineage>
        <taxon>Bacteria</taxon>
        <taxon>Pseudomonadati</taxon>
        <taxon>Pseudomonadota</taxon>
        <taxon>Gammaproteobacteria</taxon>
        <taxon>Methylococcales</taxon>
        <taxon>Crenotrichaceae</taxon>
        <taxon>Crenothrix</taxon>
    </lineage>
</organism>
<name>A0A1R4H542_9GAMM</name>
<keyword evidence="4" id="KW-1185">Reference proteome</keyword>
<evidence type="ECO:0000256" key="1">
    <source>
        <dbReference type="SAM" id="SignalP"/>
    </source>
</evidence>
<proteinExistence type="predicted"/>
<dbReference type="OrthoDB" id="5762321at2"/>
<feature type="signal peptide" evidence="1">
    <location>
        <begin position="1"/>
        <end position="26"/>
    </location>
</feature>
<dbReference type="Pfam" id="PF06119">
    <property type="entry name" value="NIDO"/>
    <property type="match status" value="1"/>
</dbReference>
<dbReference type="RefSeq" id="WP_140396806.1">
    <property type="nucleotide sequence ID" value="NZ_FUKI01000092.1"/>
</dbReference>
<feature type="chain" id="PRO_5012187542" description="NIDO domain-containing protein" evidence="1">
    <location>
        <begin position="27"/>
        <end position="319"/>
    </location>
</feature>
<dbReference type="InterPro" id="IPR003886">
    <property type="entry name" value="NIDO_dom"/>
</dbReference>
<dbReference type="AlphaFoldDB" id="A0A1R4H542"/>
<reference evidence="4" key="1">
    <citation type="submission" date="2017-02" db="EMBL/GenBank/DDBJ databases">
        <authorList>
            <person name="Daims H."/>
        </authorList>
    </citation>
    <scope>NUCLEOTIDE SEQUENCE [LARGE SCALE GENOMIC DNA]</scope>
</reference>
<gene>
    <name evidence="3" type="ORF">CRENPOLYSF1_190049</name>
</gene>
<feature type="domain" description="NIDO" evidence="2">
    <location>
        <begin position="115"/>
        <end position="235"/>
    </location>
</feature>
<sequence length="319" mass="34430">MKRTILKTAEACTLLFILSASSNVYAGAIHDQDSFTTRIAENDDNSTLTALGMTINFFGTSYSDVYINTNGNVSFDAANGNYQTGPISSINKSILAPFFADVDTRTGNTITYGNTTINGRTVFGVNWIDVGYYNRHTDKLNSFQLIITDRNDTGLGNFDFEFNYDKIQWESGDASGGIKGLGGSSALSGWTNGSQTYHEFAGSGINSALLDGSNLALTTNTSNSNTPGHYIFTMRNSVLVDSDINGALLDNDNLALASSAIDFNTPVSYMFTMSNSVLVNPIAVSEPNTLILISIAMLGCAIKRYNLRPLVDKFFSCHA</sequence>
<dbReference type="GO" id="GO:0007160">
    <property type="term" value="P:cell-matrix adhesion"/>
    <property type="evidence" value="ECO:0007669"/>
    <property type="project" value="InterPro"/>
</dbReference>
<evidence type="ECO:0000313" key="3">
    <source>
        <dbReference type="EMBL" id="SJM91373.1"/>
    </source>
</evidence>
<dbReference type="EMBL" id="FUKI01000092">
    <property type="protein sequence ID" value="SJM91373.1"/>
    <property type="molecule type" value="Genomic_DNA"/>
</dbReference>
<protein>
    <recommendedName>
        <fullName evidence="2">NIDO domain-containing protein</fullName>
    </recommendedName>
</protein>
<accession>A0A1R4H542</accession>
<evidence type="ECO:0000259" key="2">
    <source>
        <dbReference type="Pfam" id="PF06119"/>
    </source>
</evidence>